<accession>A0AA38H992</accession>
<organism evidence="3 4">
    <name type="scientific">Dioszegia hungarica</name>
    <dbReference type="NCBI Taxonomy" id="4972"/>
    <lineage>
        <taxon>Eukaryota</taxon>
        <taxon>Fungi</taxon>
        <taxon>Dikarya</taxon>
        <taxon>Basidiomycota</taxon>
        <taxon>Agaricomycotina</taxon>
        <taxon>Tremellomycetes</taxon>
        <taxon>Tremellales</taxon>
        <taxon>Bulleribasidiaceae</taxon>
        <taxon>Dioszegia</taxon>
    </lineage>
</organism>
<dbReference type="AlphaFoldDB" id="A0AA38H992"/>
<dbReference type="Proteomes" id="UP001164286">
    <property type="component" value="Unassembled WGS sequence"/>
</dbReference>
<name>A0AA38H992_9TREE</name>
<keyword evidence="1" id="KW-0732">Signal</keyword>
<dbReference type="PANTHER" id="PTHR35192">
    <property type="entry name" value="PROTEIN, PUTATIVE-RELATED"/>
    <property type="match status" value="1"/>
</dbReference>
<dbReference type="InterPro" id="IPR038955">
    <property type="entry name" value="PriA/CPL1_fungi"/>
</dbReference>
<sequence>MRLSLLIPTAALFSSALGAAVEQTRSLPVQPISPRLHGLDKRQFATLNLCATIPLGTSLIIDPTDLGLLAALGPQEVNLNENLCLCVDDGLLTGTSLDTLELSLINNSGLSAVLLGLDTNVLVPVVAAALVNILGTSQPTTPRCEYPAGAIPTSCTTCDFDCDAAAGFIKCGTTCFAGAVCPSALVGGSRRRELPRGQAANLLCPAEMTACALPVAASTKWARNFECLDTTKNVDTCGGCEFPLPDQPKGVDCTIIPNTESVSCVAGKCVVHGCAEGFVLVESACVAV</sequence>
<feature type="chain" id="PRO_5041253745" description="Protein CPL1-like domain-containing protein" evidence="1">
    <location>
        <begin position="27"/>
        <end position="288"/>
    </location>
</feature>
<dbReference type="RefSeq" id="XP_052946709.1">
    <property type="nucleotide sequence ID" value="XM_053088833.1"/>
</dbReference>
<dbReference type="EMBL" id="JAKWFO010000005">
    <property type="protein sequence ID" value="KAI9636932.1"/>
    <property type="molecule type" value="Genomic_DNA"/>
</dbReference>
<keyword evidence="4" id="KW-1185">Reference proteome</keyword>
<proteinExistence type="predicted"/>
<feature type="signal peptide" evidence="1">
    <location>
        <begin position="1"/>
        <end position="26"/>
    </location>
</feature>
<evidence type="ECO:0000256" key="1">
    <source>
        <dbReference type="SAM" id="SignalP"/>
    </source>
</evidence>
<dbReference type="PANTHER" id="PTHR35192:SF2">
    <property type="entry name" value="APPLE DOMAIN-CONTAINING PROTEIN"/>
    <property type="match status" value="1"/>
</dbReference>
<evidence type="ECO:0000259" key="2">
    <source>
        <dbReference type="Pfam" id="PF21671"/>
    </source>
</evidence>
<comment type="caution">
    <text evidence="3">The sequence shown here is derived from an EMBL/GenBank/DDBJ whole genome shotgun (WGS) entry which is preliminary data.</text>
</comment>
<evidence type="ECO:0000313" key="4">
    <source>
        <dbReference type="Proteomes" id="UP001164286"/>
    </source>
</evidence>
<reference evidence="3" key="1">
    <citation type="journal article" date="2022" name="G3 (Bethesda)">
        <title>High quality genome of the basidiomycete yeast Dioszegia hungarica PDD-24b-2 isolated from cloud water.</title>
        <authorList>
            <person name="Jarrige D."/>
            <person name="Haridas S."/>
            <person name="Bleykasten-Grosshans C."/>
            <person name="Joly M."/>
            <person name="Nadalig T."/>
            <person name="Sancelme M."/>
            <person name="Vuilleumier S."/>
            <person name="Grigoriev I.V."/>
            <person name="Amato P."/>
            <person name="Bringel F."/>
        </authorList>
    </citation>
    <scope>NUCLEOTIDE SEQUENCE</scope>
    <source>
        <strain evidence="3">PDD-24b-2</strain>
    </source>
</reference>
<evidence type="ECO:0000313" key="3">
    <source>
        <dbReference type="EMBL" id="KAI9636932.1"/>
    </source>
</evidence>
<dbReference type="Pfam" id="PF21671">
    <property type="entry name" value="CPL1-like"/>
    <property type="match status" value="1"/>
</dbReference>
<dbReference type="GeneID" id="77728038"/>
<protein>
    <recommendedName>
        <fullName evidence="2">Protein CPL1-like domain-containing protein</fullName>
    </recommendedName>
</protein>
<feature type="domain" description="Protein CPL1-like" evidence="2">
    <location>
        <begin position="225"/>
        <end position="282"/>
    </location>
</feature>
<gene>
    <name evidence="3" type="ORF">MKK02DRAFT_34011</name>
</gene>
<dbReference type="InterPro" id="IPR048661">
    <property type="entry name" value="CPL1-like"/>
</dbReference>